<dbReference type="EMBL" id="CAACVJ010000162">
    <property type="protein sequence ID" value="VEP14155.1"/>
    <property type="molecule type" value="Genomic_DNA"/>
</dbReference>
<name>A0A563VRW3_9CYAN</name>
<gene>
    <name evidence="1" type="ORF">H1P_2440015</name>
</gene>
<accession>A0A563VRW3</accession>
<evidence type="ECO:0000313" key="2">
    <source>
        <dbReference type="Proteomes" id="UP000320055"/>
    </source>
</evidence>
<reference evidence="1 2" key="1">
    <citation type="submission" date="2019-01" db="EMBL/GenBank/DDBJ databases">
        <authorList>
            <person name="Brito A."/>
        </authorList>
    </citation>
    <scope>NUCLEOTIDE SEQUENCE [LARGE SCALE GENOMIC DNA]</scope>
    <source>
        <strain evidence="1">1</strain>
    </source>
</reference>
<proteinExistence type="predicted"/>
<sequence>MGILVSFFPPLHPEVNFLQNVILLWFTEGKQSTEKPGGA</sequence>
<keyword evidence="2" id="KW-1185">Reference proteome</keyword>
<dbReference type="Proteomes" id="UP000320055">
    <property type="component" value="Unassembled WGS sequence"/>
</dbReference>
<dbReference type="AlphaFoldDB" id="A0A563VRW3"/>
<evidence type="ECO:0000313" key="1">
    <source>
        <dbReference type="EMBL" id="VEP14155.1"/>
    </source>
</evidence>
<organism evidence="1 2">
    <name type="scientific">Hyella patelloides LEGE 07179</name>
    <dbReference type="NCBI Taxonomy" id="945734"/>
    <lineage>
        <taxon>Bacteria</taxon>
        <taxon>Bacillati</taxon>
        <taxon>Cyanobacteriota</taxon>
        <taxon>Cyanophyceae</taxon>
        <taxon>Pleurocapsales</taxon>
        <taxon>Hyellaceae</taxon>
        <taxon>Hyella</taxon>
    </lineage>
</organism>
<protein>
    <submittedName>
        <fullName evidence="1">Uncharacterized protein</fullName>
    </submittedName>
</protein>